<dbReference type="PROSITE" id="PS50095">
    <property type="entry name" value="PLAT"/>
    <property type="match status" value="1"/>
</dbReference>
<dbReference type="InterPro" id="IPR001024">
    <property type="entry name" value="PLAT/LH2_dom"/>
</dbReference>
<name>A0A1J9RBJ5_9EURO</name>
<evidence type="ECO:0000313" key="5">
    <source>
        <dbReference type="EMBL" id="OJD25340.1"/>
    </source>
</evidence>
<protein>
    <recommendedName>
        <fullName evidence="4">PLAT domain-containing protein</fullName>
    </recommendedName>
</protein>
<dbReference type="InterPro" id="IPR029026">
    <property type="entry name" value="tRNA_m1G_MTases_N"/>
</dbReference>
<dbReference type="InterPro" id="IPR003750">
    <property type="entry name" value="Put_MeTrfase-C9orf114-like"/>
</dbReference>
<feature type="domain" description="PLAT" evidence="4">
    <location>
        <begin position="343"/>
        <end position="380"/>
    </location>
</feature>
<dbReference type="EMBL" id="LGTZ01000391">
    <property type="protein sequence ID" value="OJD25340.1"/>
    <property type="molecule type" value="Genomic_DNA"/>
</dbReference>
<dbReference type="AlphaFoldDB" id="A0A1J9RBJ5"/>
<dbReference type="CDD" id="cd18086">
    <property type="entry name" value="HsC9orf114-like"/>
    <property type="match status" value="1"/>
</dbReference>
<evidence type="ECO:0000256" key="1">
    <source>
        <dbReference type="ARBA" id="ARBA00009841"/>
    </source>
</evidence>
<dbReference type="OrthoDB" id="70823at2759"/>
<feature type="region of interest" description="Disordered" evidence="3">
    <location>
        <begin position="167"/>
        <end position="201"/>
    </location>
</feature>
<dbReference type="PANTHER" id="PTHR12150">
    <property type="entry name" value="CLASS IV SAM-BINDING METHYLTRANSFERASE-RELATED"/>
    <property type="match status" value="1"/>
</dbReference>
<dbReference type="STRING" id="1658174.A0A1J9RBJ5"/>
<comment type="caution">
    <text evidence="5">The sequence shown here is derived from an EMBL/GenBank/DDBJ whole genome shotgun (WGS) entry which is preliminary data.</text>
</comment>
<dbReference type="InterPro" id="IPR029028">
    <property type="entry name" value="Alpha/beta_knot_MTases"/>
</dbReference>
<dbReference type="SUPFAM" id="SSF75217">
    <property type="entry name" value="alpha/beta knot"/>
    <property type="match status" value="1"/>
</dbReference>
<proteinExistence type="inferred from homology"/>
<dbReference type="PANTHER" id="PTHR12150:SF13">
    <property type="entry name" value="METHYLTRANSFERASE C9ORF114-RELATED"/>
    <property type="match status" value="1"/>
</dbReference>
<evidence type="ECO:0000313" key="6">
    <source>
        <dbReference type="Proteomes" id="UP000242791"/>
    </source>
</evidence>
<dbReference type="VEuPathDB" id="FungiDB:ACJ73_03289"/>
<evidence type="ECO:0000256" key="3">
    <source>
        <dbReference type="SAM" id="MobiDB-lite"/>
    </source>
</evidence>
<organism evidence="5 6">
    <name type="scientific">Blastomyces percursus</name>
    <dbReference type="NCBI Taxonomy" id="1658174"/>
    <lineage>
        <taxon>Eukaryota</taxon>
        <taxon>Fungi</taxon>
        <taxon>Dikarya</taxon>
        <taxon>Ascomycota</taxon>
        <taxon>Pezizomycotina</taxon>
        <taxon>Eurotiomycetes</taxon>
        <taxon>Eurotiomycetidae</taxon>
        <taxon>Onygenales</taxon>
        <taxon>Ajellomycetaceae</taxon>
        <taxon>Blastomyces</taxon>
    </lineage>
</organism>
<accession>A0A1J9RBJ5</accession>
<gene>
    <name evidence="5" type="ORF">ACJ73_03289</name>
</gene>
<sequence length="380" mass="41956">MHKSKKRKTVHEQPSESNGGVEVDTSKPTAVFTPRGGRLQTLSIALPGSIIANAQSHDQKTFLAGSIARALAVFCVDEIVIFDDDAHQTRSKTYHSENEDEYTAYSDPSHFLAHVLSYLETPPYLRKYLFPMHKNLRTAGTLPSLDMPHHLRANEWCEYREGVTVSASEEQAEARTAGEYGNTNHERKKGKKNKEKKRHDSSTLYTMVNTGLPEKARVPHIPVPENTRVTVKFGASKDPSAVAEVVSPVTPREEIGYYWGYSVRRCSSLSTVFTECPFEGGYDLSFGTSERGAPLSDVIAGQVPKSEHLIIVFGGVAGLEAAVKADKELQEKGLKPSEAEKMFDYWVNVVPGQGSRTVRTEEAVWLGLMGLKCVVEGNVS</sequence>
<comment type="caution">
    <text evidence="2">Lacks conserved residue(s) required for the propagation of feature annotation.</text>
</comment>
<keyword evidence="6" id="KW-1185">Reference proteome</keyword>
<comment type="similarity">
    <text evidence="1">Belongs to the class IV-like SAM-binding methyltransferase superfamily.</text>
</comment>
<feature type="compositionally biased region" description="Basic residues" evidence="3">
    <location>
        <begin position="186"/>
        <end position="199"/>
    </location>
</feature>
<reference evidence="5 6" key="1">
    <citation type="submission" date="2015-08" db="EMBL/GenBank/DDBJ databases">
        <title>Emmonsia species relationships and genome sequence.</title>
        <authorList>
            <person name="Cuomo C.A."/>
            <person name="Schwartz I.S."/>
            <person name="Kenyon C."/>
            <person name="De Hoog G.S."/>
            <person name="Govender N.P."/>
            <person name="Botha A."/>
            <person name="Moreno L."/>
            <person name="De Vries M."/>
            <person name="Munoz J.F."/>
            <person name="Stielow J.B."/>
        </authorList>
    </citation>
    <scope>NUCLEOTIDE SEQUENCE [LARGE SCALE GENOMIC DNA]</scope>
    <source>
        <strain evidence="5 6">EI222</strain>
    </source>
</reference>
<evidence type="ECO:0000256" key="2">
    <source>
        <dbReference type="PROSITE-ProRule" id="PRU00152"/>
    </source>
</evidence>
<dbReference type="Proteomes" id="UP000242791">
    <property type="component" value="Unassembled WGS sequence"/>
</dbReference>
<evidence type="ECO:0000259" key="4">
    <source>
        <dbReference type="PROSITE" id="PS50095"/>
    </source>
</evidence>
<dbReference type="Gene3D" id="3.40.1280.10">
    <property type="match status" value="1"/>
</dbReference>
<feature type="region of interest" description="Disordered" evidence="3">
    <location>
        <begin position="1"/>
        <end position="34"/>
    </location>
</feature>
<dbReference type="InterPro" id="IPR012340">
    <property type="entry name" value="NA-bd_OB-fold"/>
</dbReference>
<dbReference type="Pfam" id="PF02598">
    <property type="entry name" value="Methyltrn_RNA_3"/>
    <property type="match status" value="1"/>
</dbReference>
<dbReference type="Gene3D" id="2.40.50.140">
    <property type="entry name" value="Nucleic acid-binding proteins"/>
    <property type="match status" value="1"/>
</dbReference>